<evidence type="ECO:0000256" key="1">
    <source>
        <dbReference type="ARBA" id="ARBA00004141"/>
    </source>
</evidence>
<feature type="domain" description="Cation/H(+) antiporter C-terminal" evidence="15">
    <location>
        <begin position="614"/>
        <end position="784"/>
    </location>
</feature>
<dbReference type="FunFam" id="1.20.1530.20:FF:000003">
    <property type="entry name" value="Cation/H(+) antiporter 15"/>
    <property type="match status" value="1"/>
</dbReference>
<feature type="transmembrane region" description="Helical" evidence="12">
    <location>
        <begin position="200"/>
        <end position="223"/>
    </location>
</feature>
<keyword evidence="4" id="KW-0633">Potassium transport</keyword>
<dbReference type="GO" id="GO:0006813">
    <property type="term" value="P:potassium ion transport"/>
    <property type="evidence" value="ECO:0007669"/>
    <property type="project" value="UniProtKB-KW"/>
</dbReference>
<feature type="transmembrane region" description="Helical" evidence="12">
    <location>
        <begin position="412"/>
        <end position="434"/>
    </location>
</feature>
<keyword evidence="18" id="KW-1185">Reference proteome</keyword>
<keyword evidence="6" id="KW-0630">Potassium</keyword>
<feature type="transmembrane region" description="Helical" evidence="12">
    <location>
        <begin position="320"/>
        <end position="341"/>
    </location>
</feature>
<dbReference type="InterPro" id="IPR050794">
    <property type="entry name" value="CPA2_transporter"/>
</dbReference>
<dbReference type="Proteomes" id="UP000008827">
    <property type="component" value="Chromosome 6"/>
</dbReference>
<evidence type="ECO:0000256" key="5">
    <source>
        <dbReference type="ARBA" id="ARBA00022692"/>
    </source>
</evidence>
<protein>
    <submittedName>
        <fullName evidence="16 17">Uncharacterized protein</fullName>
    </submittedName>
</protein>
<evidence type="ECO:0000256" key="4">
    <source>
        <dbReference type="ARBA" id="ARBA00022538"/>
    </source>
</evidence>
<dbReference type="HOGENOM" id="CLU_005126_6_2_1"/>
<dbReference type="EnsemblPlants" id="KRH53907">
    <property type="protein sequence ID" value="KRH53907"/>
    <property type="gene ID" value="GLYMA_06G154200"/>
</dbReference>
<keyword evidence="3" id="KW-0050">Antiport</keyword>
<dbReference type="Gramene" id="KRH53907">
    <property type="protein sequence ID" value="KRH53907"/>
    <property type="gene ID" value="GLYMA_06G154200"/>
</dbReference>
<feature type="transmembrane region" description="Helical" evidence="12">
    <location>
        <begin position="348"/>
        <end position="375"/>
    </location>
</feature>
<dbReference type="InterPro" id="IPR057291">
    <property type="entry name" value="CHX17_2nd"/>
</dbReference>
<sequence>MADVPSNKTDDYIVCYAPTMITTNGVWQGDNPLEYSLPLFILQLTLVVVATRIFVFILKPFRQPRVIAEILVSGVMLGPSVLGQNQAFANAVFPLRSVMVIETMANIGLLYFLFLVGVEMDMTVMRSVGRKAVASAIAGMVLPFVVGIVFSYLLAERTDSDINQGTFILFLGVALSVTAFPVLARILAELKLINTELGRLALSAALINDVCAWIMLALAIALAESEATTLASLWVLISSAAFVAVCVYAVRPAAAWLVKKTPEGEPFSEFYISLILAGVMVSGFITDAIGTHAVFGAFMFGLSIPNGQLSFTLVEKLEDFVSGLLLPLFFAISGLKTNLGLIHGSHTWLILLLVIFLACIGKVAGTILVALFYQMPIHEGAALGLLMNTKGLVEMVVLNVGKDQKVFDEESFAIMVVITVIMTGIIVPAISIIYRPSRNSIYYKRRSIEMSKLDTEFRILVFSNPTKNSPICVYVLHLVELSGRTSAILIVHNTAKQDAPVLNRTEAQSDHIIKAFENYEQHASYISVQPLTAISRYSTMHEDICNLAADNRVSLVIVPFHKQQTVDGGMEATNMAYRSINQNVLANAPCSVGILVDRGLSGSNNLAGNQVSHHVAVLFFGGPDDREALCYRWRMVEHPGISLTVMRFVQTDQVQLEPFSQQQQHGSIDFHQPRVLTVQTDRDIQKQLDEKLIHEFRIRCEDDNSVGYVEKLVSNGEDTVAAIRTMDDIHDLFIVGRGQGVISPLTAGLTDWSECPEIGAIGDMLASSDFAATASVLVLQQYVGDGSPCEGLETPNAEEHITGISHSSTPPPSGHKMFNSDR</sequence>
<feature type="domain" description="Cation/H(+) antiporter central" evidence="14">
    <location>
        <begin position="472"/>
        <end position="606"/>
    </location>
</feature>
<evidence type="ECO:0000313" key="18">
    <source>
        <dbReference type="Proteomes" id="UP000008827"/>
    </source>
</evidence>
<feature type="region of interest" description="Disordered" evidence="11">
    <location>
        <begin position="800"/>
        <end position="822"/>
    </location>
</feature>
<organism evidence="17">
    <name type="scientific">Glycine max</name>
    <name type="common">Soybean</name>
    <name type="synonym">Glycine hispida</name>
    <dbReference type="NCBI Taxonomy" id="3847"/>
    <lineage>
        <taxon>Eukaryota</taxon>
        <taxon>Viridiplantae</taxon>
        <taxon>Streptophyta</taxon>
        <taxon>Embryophyta</taxon>
        <taxon>Tracheophyta</taxon>
        <taxon>Spermatophyta</taxon>
        <taxon>Magnoliopsida</taxon>
        <taxon>eudicotyledons</taxon>
        <taxon>Gunneridae</taxon>
        <taxon>Pentapetalae</taxon>
        <taxon>rosids</taxon>
        <taxon>fabids</taxon>
        <taxon>Fabales</taxon>
        <taxon>Fabaceae</taxon>
        <taxon>Papilionoideae</taxon>
        <taxon>50 kb inversion clade</taxon>
        <taxon>NPAAA clade</taxon>
        <taxon>indigoferoid/millettioid clade</taxon>
        <taxon>Phaseoleae</taxon>
        <taxon>Glycine</taxon>
        <taxon>Glycine subgen. Soja</taxon>
    </lineage>
</organism>
<keyword evidence="8" id="KW-0406">Ion transport</keyword>
<dbReference type="GO" id="GO:0006885">
    <property type="term" value="P:regulation of pH"/>
    <property type="evidence" value="ECO:0000318"/>
    <property type="project" value="GO_Central"/>
</dbReference>
<feature type="transmembrane region" description="Helical" evidence="12">
    <location>
        <begin position="99"/>
        <end position="120"/>
    </location>
</feature>
<dbReference type="eggNOG" id="KOG1650">
    <property type="taxonomic scope" value="Eukaryota"/>
</dbReference>
<dbReference type="GO" id="GO:0015297">
    <property type="term" value="F:antiporter activity"/>
    <property type="evidence" value="ECO:0007669"/>
    <property type="project" value="UniProtKB-KW"/>
</dbReference>
<dbReference type="Pfam" id="PF00999">
    <property type="entry name" value="Na_H_Exchanger"/>
    <property type="match status" value="1"/>
</dbReference>
<evidence type="ECO:0000259" key="15">
    <source>
        <dbReference type="Pfam" id="PF23259"/>
    </source>
</evidence>
<dbReference type="PANTHER" id="PTHR32468:SF176">
    <property type="entry name" value="CATION_H+ EXCHANGER 3"/>
    <property type="match status" value="1"/>
</dbReference>
<evidence type="ECO:0000256" key="7">
    <source>
        <dbReference type="ARBA" id="ARBA00022989"/>
    </source>
</evidence>
<comment type="subcellular location">
    <subcellularLocation>
        <location evidence="1">Membrane</location>
        <topology evidence="1">Multi-pass membrane protein</topology>
    </subcellularLocation>
</comment>
<feature type="transmembrane region" description="Helical" evidence="12">
    <location>
        <begin position="229"/>
        <end position="250"/>
    </location>
</feature>
<name>I1KBK1_SOYBN</name>
<feature type="transmembrane region" description="Helical" evidence="12">
    <location>
        <begin position="37"/>
        <end position="58"/>
    </location>
</feature>
<evidence type="ECO:0000313" key="16">
    <source>
        <dbReference type="EMBL" id="KRH53907.1"/>
    </source>
</evidence>
<reference evidence="17" key="2">
    <citation type="submission" date="2018-02" db="UniProtKB">
        <authorList>
            <consortium name="EnsemblPlants"/>
        </authorList>
    </citation>
    <scope>IDENTIFICATION</scope>
    <source>
        <strain evidence="17">Williams 82</strain>
    </source>
</reference>
<keyword evidence="2" id="KW-0813">Transport</keyword>
<proteinExistence type="inferred from homology"/>
<dbReference type="InParanoid" id="I1KBK1"/>
<evidence type="ECO:0000256" key="11">
    <source>
        <dbReference type="SAM" id="MobiDB-lite"/>
    </source>
</evidence>
<dbReference type="SMR" id="I1KBK1"/>
<evidence type="ECO:0000256" key="10">
    <source>
        <dbReference type="ARBA" id="ARBA00038341"/>
    </source>
</evidence>
<evidence type="ECO:0000256" key="12">
    <source>
        <dbReference type="SAM" id="Phobius"/>
    </source>
</evidence>
<dbReference type="InterPro" id="IPR057290">
    <property type="entry name" value="CHX17_C"/>
</dbReference>
<reference evidence="16 17" key="1">
    <citation type="journal article" date="2010" name="Nature">
        <title>Genome sequence of the palaeopolyploid soybean.</title>
        <authorList>
            <person name="Schmutz J."/>
            <person name="Cannon S.B."/>
            <person name="Schlueter J."/>
            <person name="Ma J."/>
            <person name="Mitros T."/>
            <person name="Nelson W."/>
            <person name="Hyten D.L."/>
            <person name="Song Q."/>
            <person name="Thelen J.J."/>
            <person name="Cheng J."/>
            <person name="Xu D."/>
            <person name="Hellsten U."/>
            <person name="May G.D."/>
            <person name="Yu Y."/>
            <person name="Sakurai T."/>
            <person name="Umezawa T."/>
            <person name="Bhattacharyya M.K."/>
            <person name="Sandhu D."/>
            <person name="Valliyodan B."/>
            <person name="Lindquist E."/>
            <person name="Peto M."/>
            <person name="Grant D."/>
            <person name="Shu S."/>
            <person name="Goodstein D."/>
            <person name="Barry K."/>
            <person name="Futrell-Griggs M."/>
            <person name="Abernathy B."/>
            <person name="Du J."/>
            <person name="Tian Z."/>
            <person name="Zhu L."/>
            <person name="Gill N."/>
            <person name="Joshi T."/>
            <person name="Libault M."/>
            <person name="Sethuraman A."/>
            <person name="Zhang X.-C."/>
            <person name="Shinozaki K."/>
            <person name="Nguyen H.T."/>
            <person name="Wing R.A."/>
            <person name="Cregan P."/>
            <person name="Specht J."/>
            <person name="Grimwood J."/>
            <person name="Rokhsar D."/>
            <person name="Stacey G."/>
            <person name="Shoemaker R.C."/>
            <person name="Jackson S.A."/>
        </authorList>
    </citation>
    <scope>NUCLEOTIDE SEQUENCE [LARGE SCALE GENOMIC DNA]</scope>
    <source>
        <strain evidence="17">cv. Williams 82</strain>
        <tissue evidence="16">Callus</tissue>
    </source>
</reference>
<dbReference type="GO" id="GO:0098662">
    <property type="term" value="P:inorganic cation transmembrane transport"/>
    <property type="evidence" value="ECO:0000318"/>
    <property type="project" value="GO_Central"/>
</dbReference>
<dbReference type="InterPro" id="IPR038770">
    <property type="entry name" value="Na+/solute_symporter_sf"/>
</dbReference>
<dbReference type="AlphaFoldDB" id="I1KBK1"/>
<dbReference type="Gene3D" id="3.40.50.12370">
    <property type="match status" value="1"/>
</dbReference>
<evidence type="ECO:0000259" key="13">
    <source>
        <dbReference type="Pfam" id="PF00999"/>
    </source>
</evidence>
<feature type="transmembrane region" description="Helical" evidence="12">
    <location>
        <begin position="167"/>
        <end position="188"/>
    </location>
</feature>
<evidence type="ECO:0000256" key="9">
    <source>
        <dbReference type="ARBA" id="ARBA00023136"/>
    </source>
</evidence>
<reference evidence="16" key="3">
    <citation type="submission" date="2018-07" db="EMBL/GenBank/DDBJ databases">
        <title>WGS assembly of Glycine max.</title>
        <authorList>
            <person name="Schmutz J."/>
            <person name="Cannon S."/>
            <person name="Schlueter J."/>
            <person name="Ma J."/>
            <person name="Mitros T."/>
            <person name="Nelson W."/>
            <person name="Hyten D."/>
            <person name="Song Q."/>
            <person name="Thelen J."/>
            <person name="Cheng J."/>
            <person name="Xu D."/>
            <person name="Hellsten U."/>
            <person name="May G."/>
            <person name="Yu Y."/>
            <person name="Sakurai T."/>
            <person name="Umezawa T."/>
            <person name="Bhattacharyya M."/>
            <person name="Sandhu D."/>
            <person name="Valliyodan B."/>
            <person name="Lindquist E."/>
            <person name="Peto M."/>
            <person name="Grant D."/>
            <person name="Shu S."/>
            <person name="Goodstein D."/>
            <person name="Barry K."/>
            <person name="Futrell-Griggs M."/>
            <person name="Abernathy B."/>
            <person name="Du J."/>
            <person name="Tian Z."/>
            <person name="Zhu L."/>
            <person name="Gill N."/>
            <person name="Joshi T."/>
            <person name="Libault M."/>
            <person name="Sethuraman A."/>
            <person name="Zhang X."/>
            <person name="Shinozaki K."/>
            <person name="Nguyen H."/>
            <person name="Wing R."/>
            <person name="Cregan P."/>
            <person name="Specht J."/>
            <person name="Grimwood J."/>
            <person name="Rokhsar D."/>
            <person name="Stacey G."/>
            <person name="Shoemaker R."/>
            <person name="Jackson S."/>
        </authorList>
    </citation>
    <scope>NUCLEOTIDE SEQUENCE</scope>
    <source>
        <tissue evidence="16">Callus</tissue>
    </source>
</reference>
<dbReference type="OMA" id="TWRESIT"/>
<accession>I1KBK1</accession>
<dbReference type="PANTHER" id="PTHR32468">
    <property type="entry name" value="CATION/H + ANTIPORTER"/>
    <property type="match status" value="1"/>
</dbReference>
<keyword evidence="5 12" id="KW-0812">Transmembrane</keyword>
<evidence type="ECO:0000259" key="14">
    <source>
        <dbReference type="Pfam" id="PF23256"/>
    </source>
</evidence>
<keyword evidence="7 12" id="KW-1133">Transmembrane helix</keyword>
<dbReference type="Pfam" id="PF23256">
    <property type="entry name" value="CHX17_2nd"/>
    <property type="match status" value="1"/>
</dbReference>
<dbReference type="EMBL" id="CM000839">
    <property type="protein sequence ID" value="KRH53907.1"/>
    <property type="molecule type" value="Genomic_DNA"/>
</dbReference>
<feature type="transmembrane region" description="Helical" evidence="12">
    <location>
        <begin position="70"/>
        <end position="93"/>
    </location>
</feature>
<feature type="transmembrane region" description="Helical" evidence="12">
    <location>
        <begin position="132"/>
        <end position="155"/>
    </location>
</feature>
<gene>
    <name evidence="16" type="ORF">GLYMA_06G154200</name>
</gene>
<dbReference type="FunCoup" id="I1KBK1">
    <property type="interactions" value="221"/>
</dbReference>
<dbReference type="GO" id="GO:1902600">
    <property type="term" value="P:proton transmembrane transport"/>
    <property type="evidence" value="ECO:0007669"/>
    <property type="project" value="InterPro"/>
</dbReference>
<evidence type="ECO:0000313" key="17">
    <source>
        <dbReference type="EnsemblPlants" id="KRH53907"/>
    </source>
</evidence>
<evidence type="ECO:0000256" key="6">
    <source>
        <dbReference type="ARBA" id="ARBA00022958"/>
    </source>
</evidence>
<dbReference type="GO" id="GO:0012505">
    <property type="term" value="C:endomembrane system"/>
    <property type="evidence" value="ECO:0000318"/>
    <property type="project" value="GO_Central"/>
</dbReference>
<comment type="similarity">
    <text evidence="10">Belongs to the monovalent cation:proton antiporter 2 (CPA2) transporter (TC 2.A.37) family. CHX (TC 2.A.37.4) subfamily.</text>
</comment>
<dbReference type="Gene3D" id="1.20.1530.20">
    <property type="match status" value="1"/>
</dbReference>
<feature type="transmembrane region" description="Helical" evidence="12">
    <location>
        <begin position="270"/>
        <end position="300"/>
    </location>
</feature>
<keyword evidence="9 12" id="KW-0472">Membrane</keyword>
<dbReference type="Pfam" id="PF23259">
    <property type="entry name" value="CHX17_C"/>
    <property type="match status" value="1"/>
</dbReference>
<dbReference type="InterPro" id="IPR006153">
    <property type="entry name" value="Cation/H_exchanger_TM"/>
</dbReference>
<dbReference type="PaxDb" id="3847-GLYMA06G15970.1"/>
<feature type="domain" description="Cation/H+ exchanger transmembrane" evidence="13">
    <location>
        <begin position="53"/>
        <end position="427"/>
    </location>
</feature>
<dbReference type="GO" id="GO:0016020">
    <property type="term" value="C:membrane"/>
    <property type="evidence" value="ECO:0007669"/>
    <property type="project" value="UniProtKB-SubCell"/>
</dbReference>
<evidence type="ECO:0000256" key="2">
    <source>
        <dbReference type="ARBA" id="ARBA00022448"/>
    </source>
</evidence>
<evidence type="ECO:0000256" key="8">
    <source>
        <dbReference type="ARBA" id="ARBA00023065"/>
    </source>
</evidence>
<evidence type="ECO:0000256" key="3">
    <source>
        <dbReference type="ARBA" id="ARBA00022449"/>
    </source>
</evidence>